<dbReference type="Ensembl" id="ENSMALT00000027049.1">
    <property type="protein sequence ID" value="ENSMALP00000026564.1"/>
    <property type="gene ID" value="ENSMALG00000018424.1"/>
</dbReference>
<dbReference type="RefSeq" id="XP_020475516.1">
    <property type="nucleotide sequence ID" value="XM_020619860.1"/>
</dbReference>
<dbReference type="PANTHER" id="PTHR14275">
    <property type="entry name" value="PROMETHIN"/>
    <property type="match status" value="1"/>
</dbReference>
<dbReference type="STRING" id="43700.ENSMALP00000026564"/>
<evidence type="ECO:0000313" key="11">
    <source>
        <dbReference type="Proteomes" id="UP000261600"/>
    </source>
</evidence>
<keyword evidence="8 9" id="KW-0472">Membrane</keyword>
<reference evidence="10" key="1">
    <citation type="submission" date="2025-08" db="UniProtKB">
        <authorList>
            <consortium name="Ensembl"/>
        </authorList>
    </citation>
    <scope>IDENTIFICATION</scope>
</reference>
<organism evidence="10 11">
    <name type="scientific">Monopterus albus</name>
    <name type="common">Swamp eel</name>
    <dbReference type="NCBI Taxonomy" id="43700"/>
    <lineage>
        <taxon>Eukaryota</taxon>
        <taxon>Metazoa</taxon>
        <taxon>Chordata</taxon>
        <taxon>Craniata</taxon>
        <taxon>Vertebrata</taxon>
        <taxon>Euteleostomi</taxon>
        <taxon>Actinopterygii</taxon>
        <taxon>Neopterygii</taxon>
        <taxon>Teleostei</taxon>
        <taxon>Neoteleostei</taxon>
        <taxon>Acanthomorphata</taxon>
        <taxon>Anabantaria</taxon>
        <taxon>Synbranchiformes</taxon>
        <taxon>Synbranchidae</taxon>
        <taxon>Monopterus</taxon>
    </lineage>
</organism>
<evidence type="ECO:0000256" key="5">
    <source>
        <dbReference type="ARBA" id="ARBA00022692"/>
    </source>
</evidence>
<feature type="transmembrane region" description="Helical" evidence="9">
    <location>
        <begin position="111"/>
        <end position="130"/>
    </location>
</feature>
<evidence type="ECO:0000256" key="2">
    <source>
        <dbReference type="ARBA" id="ARBA00004502"/>
    </source>
</evidence>
<keyword evidence="7 9" id="KW-1133">Transmembrane helix</keyword>
<dbReference type="GO" id="GO:0005789">
    <property type="term" value="C:endoplasmic reticulum membrane"/>
    <property type="evidence" value="ECO:0007669"/>
    <property type="project" value="UniProtKB-SubCell"/>
</dbReference>
<comment type="similarity">
    <text evidence="3">Belongs to the LDAF1 family.</text>
</comment>
<keyword evidence="4" id="KW-0551">Lipid droplet</keyword>
<dbReference type="GO" id="GO:0005811">
    <property type="term" value="C:lipid droplet"/>
    <property type="evidence" value="ECO:0007669"/>
    <property type="project" value="UniProtKB-SubCell"/>
</dbReference>
<name>A0A3Q3JZS3_MONAL</name>
<evidence type="ECO:0000256" key="6">
    <source>
        <dbReference type="ARBA" id="ARBA00022824"/>
    </source>
</evidence>
<evidence type="ECO:0000256" key="1">
    <source>
        <dbReference type="ARBA" id="ARBA00004477"/>
    </source>
</evidence>
<evidence type="ECO:0000256" key="7">
    <source>
        <dbReference type="ARBA" id="ARBA00022989"/>
    </source>
</evidence>
<feature type="transmembrane region" description="Helical" evidence="9">
    <location>
        <begin position="81"/>
        <end position="105"/>
    </location>
</feature>
<proteinExistence type="inferred from homology"/>
<dbReference type="KEGG" id="malb:109971541"/>
<evidence type="ECO:0000256" key="3">
    <source>
        <dbReference type="ARBA" id="ARBA00007618"/>
    </source>
</evidence>
<dbReference type="AlphaFoldDB" id="A0A3Q3JZS3"/>
<feature type="transmembrane region" description="Helical" evidence="9">
    <location>
        <begin position="49"/>
        <end position="74"/>
    </location>
</feature>
<evidence type="ECO:0000256" key="4">
    <source>
        <dbReference type="ARBA" id="ARBA00022677"/>
    </source>
</evidence>
<comment type="subcellular location">
    <subcellularLocation>
        <location evidence="1">Endoplasmic reticulum membrane</location>
        <topology evidence="1">Multi-pass membrane protein</topology>
    </subcellularLocation>
    <subcellularLocation>
        <location evidence="2">Lipid droplet</location>
    </subcellularLocation>
</comment>
<accession>A0A3Q3JZS3</accession>
<dbReference type="InterPro" id="IPR029709">
    <property type="entry name" value="LDAF1"/>
</dbReference>
<dbReference type="PANTHER" id="PTHR14275:SF0">
    <property type="entry name" value="LIPID DROPLET ASSEMBLY FACTOR 1"/>
    <property type="match status" value="1"/>
</dbReference>
<dbReference type="OrthoDB" id="9943433at2759"/>
<dbReference type="Proteomes" id="UP000261600">
    <property type="component" value="Unplaced"/>
</dbReference>
<sequence length="155" mass="17134">MQHSSSSSQTDFQQLWQSGTTLLNRFYSDPRVARVMNTPVGQYLSSHPFLGLALMLFSTMAALPVGLFLVFALVTAVMSAVGFVFFELFLLSVGGLTLLCVLSGLALFSTLVSFIINAFYFIIFTILSYYPQMTKLGKVQGKESECETSNLKEIQ</sequence>
<reference evidence="10" key="2">
    <citation type="submission" date="2025-09" db="UniProtKB">
        <authorList>
            <consortium name="Ensembl"/>
        </authorList>
    </citation>
    <scope>IDENTIFICATION</scope>
</reference>
<keyword evidence="6" id="KW-0256">Endoplasmic reticulum</keyword>
<evidence type="ECO:0000313" key="10">
    <source>
        <dbReference type="Ensembl" id="ENSMALP00000026564.1"/>
    </source>
</evidence>
<evidence type="ECO:0008006" key="12">
    <source>
        <dbReference type="Google" id="ProtNLM"/>
    </source>
</evidence>
<dbReference type="Pfam" id="PF16015">
    <property type="entry name" value="Promethin"/>
    <property type="match status" value="1"/>
</dbReference>
<protein>
    <recommendedName>
        <fullName evidence="12">Transmembrane protein 159</fullName>
    </recommendedName>
</protein>
<keyword evidence="5 9" id="KW-0812">Transmembrane</keyword>
<evidence type="ECO:0000256" key="8">
    <source>
        <dbReference type="ARBA" id="ARBA00023136"/>
    </source>
</evidence>
<dbReference type="GeneID" id="109971541"/>
<keyword evidence="11" id="KW-1185">Reference proteome</keyword>
<evidence type="ECO:0000256" key="9">
    <source>
        <dbReference type="SAM" id="Phobius"/>
    </source>
</evidence>